<feature type="compositionally biased region" description="Polar residues" evidence="1">
    <location>
        <begin position="7"/>
        <end position="18"/>
    </location>
</feature>
<reference evidence="3" key="1">
    <citation type="submission" date="2019-12" db="EMBL/GenBank/DDBJ databases">
        <title>High-Quality draft genome sequences of three cyanobacteria isolated from the limestone walls of the Old Cathedral of Coimbra.</title>
        <authorList>
            <person name="Tiago I."/>
            <person name="Soares F."/>
            <person name="Portugal A."/>
        </authorList>
    </citation>
    <scope>NUCLEOTIDE SEQUENCE</scope>
    <source>
        <strain evidence="3">A</strain>
    </source>
</reference>
<keyword evidence="2" id="KW-0812">Transmembrane</keyword>
<feature type="compositionally biased region" description="Pro residues" evidence="1">
    <location>
        <begin position="148"/>
        <end position="164"/>
    </location>
</feature>
<dbReference type="RefSeq" id="WP_162424560.1">
    <property type="nucleotide sequence ID" value="NZ_WVIE01000023.1"/>
</dbReference>
<feature type="region of interest" description="Disordered" evidence="1">
    <location>
        <begin position="1"/>
        <end position="104"/>
    </location>
</feature>
<feature type="region of interest" description="Disordered" evidence="1">
    <location>
        <begin position="148"/>
        <end position="192"/>
    </location>
</feature>
<organism evidence="3 4">
    <name type="scientific">Myxacorys almedinensis A</name>
    <dbReference type="NCBI Taxonomy" id="2690445"/>
    <lineage>
        <taxon>Bacteria</taxon>
        <taxon>Bacillati</taxon>
        <taxon>Cyanobacteriota</taxon>
        <taxon>Cyanophyceae</taxon>
        <taxon>Leptolyngbyales</taxon>
        <taxon>Leptolyngbyaceae</taxon>
        <taxon>Myxacorys</taxon>
        <taxon>Myxacorys almedinensis</taxon>
    </lineage>
</organism>
<sequence>MTELKADSQSTQIPQDQPSPKKRRTSRLAKEPTAQPEVNPETADAASAEATPKRKRQSSAKSSPKTKPQTALKSKQTSSTPVKPIWEVSRSTIAAQPAPREHDVQQFRQQIASILEEMLEDMEGLKAIAQDIESPDQRASGVELPVYPPKSVAPPPAAEPPLPRPEAMNGTTQMPSSPIPALSLPPHLSQPPRRRVRRRTLKSIALRIWQRVVKLPPQPSEVALDAVLWIGASTGLRYGLYLIASSLPVLGLPIALLVFVPALMAIYAALFLPQVSPIILYRLLLITAGLVIGGKLL</sequence>
<dbReference type="EMBL" id="WVIE01000023">
    <property type="protein sequence ID" value="NDJ19033.1"/>
    <property type="molecule type" value="Genomic_DNA"/>
</dbReference>
<keyword evidence="4" id="KW-1185">Reference proteome</keyword>
<name>A0A8J7Z9R8_9CYAN</name>
<keyword evidence="2" id="KW-1133">Transmembrane helix</keyword>
<keyword evidence="2" id="KW-0472">Membrane</keyword>
<feature type="compositionally biased region" description="Low complexity" evidence="1">
    <location>
        <begin position="175"/>
        <end position="187"/>
    </location>
</feature>
<evidence type="ECO:0000256" key="1">
    <source>
        <dbReference type="SAM" id="MobiDB-lite"/>
    </source>
</evidence>
<protein>
    <submittedName>
        <fullName evidence="3">Uncharacterized protein</fullName>
    </submittedName>
</protein>
<evidence type="ECO:0000313" key="4">
    <source>
        <dbReference type="Proteomes" id="UP000646053"/>
    </source>
</evidence>
<feature type="transmembrane region" description="Helical" evidence="2">
    <location>
        <begin position="279"/>
        <end position="296"/>
    </location>
</feature>
<dbReference type="AlphaFoldDB" id="A0A8J7Z9R8"/>
<gene>
    <name evidence="3" type="ORF">GS601_17365</name>
</gene>
<comment type="caution">
    <text evidence="3">The sequence shown here is derived from an EMBL/GenBank/DDBJ whole genome shotgun (WGS) entry which is preliminary data.</text>
</comment>
<feature type="compositionally biased region" description="Polar residues" evidence="1">
    <location>
        <begin position="59"/>
        <end position="81"/>
    </location>
</feature>
<proteinExistence type="predicted"/>
<accession>A0A8J7Z9R8</accession>
<dbReference type="Proteomes" id="UP000646053">
    <property type="component" value="Unassembled WGS sequence"/>
</dbReference>
<evidence type="ECO:0000313" key="3">
    <source>
        <dbReference type="EMBL" id="NDJ19033.1"/>
    </source>
</evidence>
<evidence type="ECO:0000256" key="2">
    <source>
        <dbReference type="SAM" id="Phobius"/>
    </source>
</evidence>